<dbReference type="InterPro" id="IPR011006">
    <property type="entry name" value="CheY-like_superfamily"/>
</dbReference>
<protein>
    <recommendedName>
        <fullName evidence="3">Response regulatory domain-containing protein</fullName>
    </recommendedName>
</protein>
<dbReference type="Gene3D" id="3.40.50.2300">
    <property type="match status" value="1"/>
</dbReference>
<dbReference type="InterPro" id="IPR050595">
    <property type="entry name" value="Bact_response_regulator"/>
</dbReference>
<feature type="modified residue" description="4-aspartylphosphate" evidence="2">
    <location>
        <position position="54"/>
    </location>
</feature>
<evidence type="ECO:0000259" key="3">
    <source>
        <dbReference type="PROSITE" id="PS50110"/>
    </source>
</evidence>
<reference evidence="4 5" key="1">
    <citation type="journal article" date="2016" name="Nat. Commun.">
        <title>Thousands of microbial genomes shed light on interconnected biogeochemical processes in an aquifer system.</title>
        <authorList>
            <person name="Anantharaman K."/>
            <person name="Brown C.T."/>
            <person name="Hug L.A."/>
            <person name="Sharon I."/>
            <person name="Castelle C.J."/>
            <person name="Probst A.J."/>
            <person name="Thomas B.C."/>
            <person name="Singh A."/>
            <person name="Wilkins M.J."/>
            <person name="Karaoz U."/>
            <person name="Brodie E.L."/>
            <person name="Williams K.H."/>
            <person name="Hubbard S.S."/>
            <person name="Banfield J.F."/>
        </authorList>
    </citation>
    <scope>NUCLEOTIDE SEQUENCE [LARGE SCALE GENOMIC DNA]</scope>
</reference>
<dbReference type="Pfam" id="PF00072">
    <property type="entry name" value="Response_reg"/>
    <property type="match status" value="1"/>
</dbReference>
<evidence type="ECO:0000313" key="4">
    <source>
        <dbReference type="EMBL" id="OFW55536.1"/>
    </source>
</evidence>
<sequence length="135" mass="14998">MDRKRILIVDDDEDLVRILGVNLMSEGFYVSTAFDGMSAVMRAHKDLPDLIILDIKMPAGDGFSVVEKLRLSAKTFSIPIIFLSALPKEDMEDKALAAGALRYFSKPFDMDVLVTCIKDNLRVEQQASVPAPYTS</sequence>
<name>A0A1F2WFA8_9ACTN</name>
<comment type="caution">
    <text evidence="4">The sequence shown here is derived from an EMBL/GenBank/DDBJ whole genome shotgun (WGS) entry which is preliminary data.</text>
</comment>
<dbReference type="PROSITE" id="PS50110">
    <property type="entry name" value="RESPONSE_REGULATORY"/>
    <property type="match status" value="1"/>
</dbReference>
<dbReference type="PANTHER" id="PTHR44591:SF3">
    <property type="entry name" value="RESPONSE REGULATORY DOMAIN-CONTAINING PROTEIN"/>
    <property type="match status" value="1"/>
</dbReference>
<gene>
    <name evidence="4" type="ORF">A2Y75_09485</name>
</gene>
<dbReference type="SMART" id="SM00448">
    <property type="entry name" value="REC"/>
    <property type="match status" value="1"/>
</dbReference>
<proteinExistence type="predicted"/>
<dbReference type="PANTHER" id="PTHR44591">
    <property type="entry name" value="STRESS RESPONSE REGULATOR PROTEIN 1"/>
    <property type="match status" value="1"/>
</dbReference>
<evidence type="ECO:0000256" key="1">
    <source>
        <dbReference type="ARBA" id="ARBA00022553"/>
    </source>
</evidence>
<accession>A0A1F2WFA8</accession>
<dbReference type="CDD" id="cd17574">
    <property type="entry name" value="REC_OmpR"/>
    <property type="match status" value="1"/>
</dbReference>
<dbReference type="Proteomes" id="UP000177876">
    <property type="component" value="Unassembled WGS sequence"/>
</dbReference>
<dbReference type="AlphaFoldDB" id="A0A1F2WFA8"/>
<dbReference type="InterPro" id="IPR001789">
    <property type="entry name" value="Sig_transdc_resp-reg_receiver"/>
</dbReference>
<dbReference type="GO" id="GO:0000160">
    <property type="term" value="P:phosphorelay signal transduction system"/>
    <property type="evidence" value="ECO:0007669"/>
    <property type="project" value="InterPro"/>
</dbReference>
<evidence type="ECO:0000313" key="5">
    <source>
        <dbReference type="Proteomes" id="UP000177876"/>
    </source>
</evidence>
<organism evidence="4 5">
    <name type="scientific">Candidatus Solincola sediminis</name>
    <dbReference type="NCBI Taxonomy" id="1797199"/>
    <lineage>
        <taxon>Bacteria</taxon>
        <taxon>Bacillati</taxon>
        <taxon>Actinomycetota</taxon>
        <taxon>Candidatus Geothermincolia</taxon>
        <taxon>Candidatus Geothermincolales</taxon>
        <taxon>Candidatus Geothermincolaceae</taxon>
        <taxon>Candidatus Solincola</taxon>
    </lineage>
</organism>
<dbReference type="EMBL" id="MELK01000053">
    <property type="protein sequence ID" value="OFW55536.1"/>
    <property type="molecule type" value="Genomic_DNA"/>
</dbReference>
<keyword evidence="1 2" id="KW-0597">Phosphoprotein</keyword>
<dbReference type="SUPFAM" id="SSF52172">
    <property type="entry name" value="CheY-like"/>
    <property type="match status" value="1"/>
</dbReference>
<dbReference type="STRING" id="1797197.A2Y75_09485"/>
<feature type="domain" description="Response regulatory" evidence="3">
    <location>
        <begin position="5"/>
        <end position="121"/>
    </location>
</feature>
<evidence type="ECO:0000256" key="2">
    <source>
        <dbReference type="PROSITE-ProRule" id="PRU00169"/>
    </source>
</evidence>